<sequence length="409" mass="46717">MMRINLQNSGSATLCVYSNIIRREDARSSKLMITVMPLFHKEFIDKLNSGYIPRRKWVAENFPGEASLLEIDFLTANLGAVENHFSDRPGETPEQRQSRLEELNFRGPFYDAWKLDVKKESASRKRPRSEDDDSEDSEDSGSHKRKTKRIKDLKFLLDEASRKVQSNEEDWKVQSDEEDPVLEFAENFFRTFNEHYENNKEGAGGSEVVLGYSDPEVHTSAEEEVQSENVEPRDDTDQGTDAQFVEENGEHSGTERGTPETYNKEGGEDTSIVTEGLQISENKEPNSDWHTDKVRSVPTNSYNETNHEEEDYSNVQSITNPLPDPLVNKPGPSEVKGRGKPSSSMETANARTREEDITAKKSKKGKSKGRNKKGKKARKYFWTHYIKFSRPFECKGIQSPFDSLECYIC</sequence>
<organism evidence="2 3">
    <name type="scientific">Pyrrhoderma noxium</name>
    <dbReference type="NCBI Taxonomy" id="2282107"/>
    <lineage>
        <taxon>Eukaryota</taxon>
        <taxon>Fungi</taxon>
        <taxon>Dikarya</taxon>
        <taxon>Basidiomycota</taxon>
        <taxon>Agaricomycotina</taxon>
        <taxon>Agaricomycetes</taxon>
        <taxon>Hymenochaetales</taxon>
        <taxon>Hymenochaetaceae</taxon>
        <taxon>Pyrrhoderma</taxon>
    </lineage>
</organism>
<feature type="region of interest" description="Disordered" evidence="1">
    <location>
        <begin position="121"/>
        <end position="146"/>
    </location>
</feature>
<dbReference type="Proteomes" id="UP000217199">
    <property type="component" value="Unassembled WGS sequence"/>
</dbReference>
<comment type="caution">
    <text evidence="2">The sequence shown here is derived from an EMBL/GenBank/DDBJ whole genome shotgun (WGS) entry which is preliminary data.</text>
</comment>
<feature type="compositionally biased region" description="Basic residues" evidence="1">
    <location>
        <begin position="360"/>
        <end position="376"/>
    </location>
</feature>
<reference evidence="2 3" key="1">
    <citation type="journal article" date="2017" name="Mol. Ecol.">
        <title>Comparative and population genomic landscape of Phellinus noxius: A hypervariable fungus causing root rot in trees.</title>
        <authorList>
            <person name="Chung C.L."/>
            <person name="Lee T.J."/>
            <person name="Akiba M."/>
            <person name="Lee H.H."/>
            <person name="Kuo T.H."/>
            <person name="Liu D."/>
            <person name="Ke H.M."/>
            <person name="Yokoi T."/>
            <person name="Roa M.B."/>
            <person name="Lu M.J."/>
            <person name="Chang Y.Y."/>
            <person name="Ann P.J."/>
            <person name="Tsai J.N."/>
            <person name="Chen C.Y."/>
            <person name="Tzean S.S."/>
            <person name="Ota Y."/>
            <person name="Hattori T."/>
            <person name="Sahashi N."/>
            <person name="Liou R.F."/>
            <person name="Kikuchi T."/>
            <person name="Tsai I.J."/>
        </authorList>
    </citation>
    <scope>NUCLEOTIDE SEQUENCE [LARGE SCALE GENOMIC DNA]</scope>
    <source>
        <strain evidence="2 3">FFPRI411160</strain>
    </source>
</reference>
<dbReference type="EMBL" id="NBII01000003">
    <property type="protein sequence ID" value="PAV20353.1"/>
    <property type="molecule type" value="Genomic_DNA"/>
</dbReference>
<feature type="compositionally biased region" description="Acidic residues" evidence="1">
    <location>
        <begin position="130"/>
        <end position="139"/>
    </location>
</feature>
<feature type="compositionally biased region" description="Basic and acidic residues" evidence="1">
    <location>
        <begin position="281"/>
        <end position="295"/>
    </location>
</feature>
<name>A0A286UL81_9AGAM</name>
<feature type="region of interest" description="Disordered" evidence="1">
    <location>
        <begin position="198"/>
        <end position="376"/>
    </location>
</feature>
<feature type="compositionally biased region" description="Polar residues" evidence="1">
    <location>
        <begin position="341"/>
        <end position="350"/>
    </location>
</feature>
<accession>A0A286UL81</accession>
<keyword evidence="3" id="KW-1185">Reference proteome</keyword>
<evidence type="ECO:0000313" key="3">
    <source>
        <dbReference type="Proteomes" id="UP000217199"/>
    </source>
</evidence>
<feature type="compositionally biased region" description="Polar residues" evidence="1">
    <location>
        <begin position="271"/>
        <end position="280"/>
    </location>
</feature>
<evidence type="ECO:0000256" key="1">
    <source>
        <dbReference type="SAM" id="MobiDB-lite"/>
    </source>
</evidence>
<dbReference type="AlphaFoldDB" id="A0A286UL81"/>
<feature type="compositionally biased region" description="Basic and acidic residues" evidence="1">
    <location>
        <begin position="248"/>
        <end position="267"/>
    </location>
</feature>
<dbReference type="InParanoid" id="A0A286UL81"/>
<proteinExistence type="predicted"/>
<evidence type="ECO:0000313" key="2">
    <source>
        <dbReference type="EMBL" id="PAV20353.1"/>
    </source>
</evidence>
<protein>
    <submittedName>
        <fullName evidence="2">Uncharacterized protein</fullName>
    </submittedName>
</protein>
<gene>
    <name evidence="2" type="ORF">PNOK_0298000</name>
</gene>